<dbReference type="EC" id="3.1.26.4" evidence="5 11"/>
<evidence type="ECO:0000256" key="11">
    <source>
        <dbReference type="HAMAP-Rule" id="MF_00042"/>
    </source>
</evidence>
<accession>A0A271J1X8</accession>
<dbReference type="Proteomes" id="UP000216339">
    <property type="component" value="Unassembled WGS sequence"/>
</dbReference>
<dbReference type="CDD" id="cd09278">
    <property type="entry name" value="RNase_HI_prokaryote_like"/>
    <property type="match status" value="1"/>
</dbReference>
<dbReference type="GO" id="GO:0043137">
    <property type="term" value="P:DNA replication, removal of RNA primer"/>
    <property type="evidence" value="ECO:0007669"/>
    <property type="project" value="TreeGrafter"/>
</dbReference>
<dbReference type="Pfam" id="PF00075">
    <property type="entry name" value="RNase_H"/>
    <property type="match status" value="1"/>
</dbReference>
<dbReference type="PANTHER" id="PTHR10642">
    <property type="entry name" value="RIBONUCLEASE H1"/>
    <property type="match status" value="1"/>
</dbReference>
<comment type="function">
    <text evidence="2 11">Endonuclease that specifically degrades the RNA of RNA-DNA hybrids.</text>
</comment>
<dbReference type="InterPro" id="IPR002156">
    <property type="entry name" value="RNaseH_domain"/>
</dbReference>
<dbReference type="InterPro" id="IPR036397">
    <property type="entry name" value="RNaseH_sf"/>
</dbReference>
<evidence type="ECO:0000256" key="8">
    <source>
        <dbReference type="ARBA" id="ARBA00022759"/>
    </source>
</evidence>
<evidence type="ECO:0000256" key="10">
    <source>
        <dbReference type="ARBA" id="ARBA00022842"/>
    </source>
</evidence>
<keyword evidence="6 11" id="KW-0540">Nuclease</keyword>
<comment type="catalytic activity">
    <reaction evidence="1 11">
        <text>Endonucleolytic cleavage to 5'-phosphomonoester.</text>
        <dbReference type="EC" id="3.1.26.4"/>
    </reaction>
</comment>
<dbReference type="InterPro" id="IPR050092">
    <property type="entry name" value="RNase_H"/>
</dbReference>
<dbReference type="Gene3D" id="3.30.420.10">
    <property type="entry name" value="Ribonuclease H-like superfamily/Ribonuclease H"/>
    <property type="match status" value="1"/>
</dbReference>
<dbReference type="EMBL" id="MQWD01000001">
    <property type="protein sequence ID" value="PAP77054.1"/>
    <property type="molecule type" value="Genomic_DNA"/>
</dbReference>
<dbReference type="AlphaFoldDB" id="A0A271J1X8"/>
<dbReference type="GO" id="GO:0004523">
    <property type="term" value="F:RNA-DNA hybrid ribonuclease activity"/>
    <property type="evidence" value="ECO:0007669"/>
    <property type="project" value="UniProtKB-UniRule"/>
</dbReference>
<evidence type="ECO:0000256" key="3">
    <source>
        <dbReference type="ARBA" id="ARBA00005300"/>
    </source>
</evidence>
<feature type="binding site" evidence="11">
    <location>
        <position position="15"/>
    </location>
    <ligand>
        <name>Mg(2+)</name>
        <dbReference type="ChEBI" id="CHEBI:18420"/>
        <label>2</label>
    </ligand>
</feature>
<evidence type="ECO:0000256" key="5">
    <source>
        <dbReference type="ARBA" id="ARBA00012180"/>
    </source>
</evidence>
<keyword evidence="7 11" id="KW-0479">Metal-binding</keyword>
<feature type="binding site" evidence="11">
    <location>
        <position position="79"/>
    </location>
    <ligand>
        <name>Mg(2+)</name>
        <dbReference type="ChEBI" id="CHEBI:18420"/>
        <label>1</label>
    </ligand>
</feature>
<keyword evidence="9 11" id="KW-0378">Hydrolase</keyword>
<dbReference type="InterPro" id="IPR012337">
    <property type="entry name" value="RNaseH-like_sf"/>
</dbReference>
<dbReference type="GO" id="GO:0000287">
    <property type="term" value="F:magnesium ion binding"/>
    <property type="evidence" value="ECO:0007669"/>
    <property type="project" value="UniProtKB-UniRule"/>
</dbReference>
<feature type="binding site" evidence="11">
    <location>
        <position position="144"/>
    </location>
    <ligand>
        <name>Mg(2+)</name>
        <dbReference type="ChEBI" id="CHEBI:18420"/>
        <label>2</label>
    </ligand>
</feature>
<dbReference type="InterPro" id="IPR022892">
    <property type="entry name" value="RNaseHI"/>
</dbReference>
<keyword evidence="8 11" id="KW-0255">Endonuclease</keyword>
<comment type="caution">
    <text evidence="13">The sequence shown here is derived from an EMBL/GenBank/DDBJ whole genome shotgun (WGS) entry which is preliminary data.</text>
</comment>
<comment type="subunit">
    <text evidence="4 11">Monomer.</text>
</comment>
<evidence type="ECO:0000256" key="4">
    <source>
        <dbReference type="ARBA" id="ARBA00011245"/>
    </source>
</evidence>
<evidence type="ECO:0000256" key="2">
    <source>
        <dbReference type="ARBA" id="ARBA00004065"/>
    </source>
</evidence>
<evidence type="ECO:0000313" key="14">
    <source>
        <dbReference type="Proteomes" id="UP000216339"/>
    </source>
</evidence>
<sequence length="160" mass="17593">MSDPASLKTVTIYTDGACSGNPGPGGWGATLIYGTPPDEVTRDLKGAEPETTNNRMELTAAAEALEALREPCHVRLHSDSAYLINAFKDRWMDGWIKRGWKKSDKSPVLNRDLWERLIAQEQRHAIEWVKVKGHAGVPLNEHVDGLAVGAMRTMMAEAGL</sequence>
<proteinExistence type="inferred from homology"/>
<keyword evidence="11" id="KW-0963">Cytoplasm</keyword>
<evidence type="ECO:0000259" key="12">
    <source>
        <dbReference type="PROSITE" id="PS50879"/>
    </source>
</evidence>
<dbReference type="RefSeq" id="WP_095510721.1">
    <property type="nucleotide sequence ID" value="NZ_MQWD01000001.1"/>
</dbReference>
<dbReference type="FunFam" id="3.30.420.10:FF:000089">
    <property type="entry name" value="Ribonuclease H"/>
    <property type="match status" value="1"/>
</dbReference>
<evidence type="ECO:0000256" key="9">
    <source>
        <dbReference type="ARBA" id="ARBA00022801"/>
    </source>
</evidence>
<evidence type="ECO:0000256" key="7">
    <source>
        <dbReference type="ARBA" id="ARBA00022723"/>
    </source>
</evidence>
<dbReference type="GO" id="GO:0003676">
    <property type="term" value="F:nucleic acid binding"/>
    <property type="evidence" value="ECO:0007669"/>
    <property type="project" value="InterPro"/>
</dbReference>
<comment type="subcellular location">
    <subcellularLocation>
        <location evidence="11">Cytoplasm</location>
    </subcellularLocation>
</comment>
<organism evidence="13 14">
    <name type="scientific">Rubrivirga marina</name>
    <dbReference type="NCBI Taxonomy" id="1196024"/>
    <lineage>
        <taxon>Bacteria</taxon>
        <taxon>Pseudomonadati</taxon>
        <taxon>Rhodothermota</taxon>
        <taxon>Rhodothermia</taxon>
        <taxon>Rhodothermales</taxon>
        <taxon>Rubricoccaceae</taxon>
        <taxon>Rubrivirga</taxon>
    </lineage>
</organism>
<evidence type="ECO:0000256" key="6">
    <source>
        <dbReference type="ARBA" id="ARBA00022722"/>
    </source>
</evidence>
<dbReference type="OrthoDB" id="7845843at2"/>
<keyword evidence="14" id="KW-1185">Reference proteome</keyword>
<feature type="binding site" evidence="11">
    <location>
        <position position="15"/>
    </location>
    <ligand>
        <name>Mg(2+)</name>
        <dbReference type="ChEBI" id="CHEBI:18420"/>
        <label>1</label>
    </ligand>
</feature>
<feature type="domain" description="RNase H type-1" evidence="12">
    <location>
        <begin position="6"/>
        <end position="152"/>
    </location>
</feature>
<protein>
    <recommendedName>
        <fullName evidence="5 11">Ribonuclease H</fullName>
        <shortName evidence="11">RNase H</shortName>
        <ecNumber evidence="5 11">3.1.26.4</ecNumber>
    </recommendedName>
</protein>
<comment type="similarity">
    <text evidence="3 11">Belongs to the RNase H family.</text>
</comment>
<dbReference type="NCBIfam" id="NF001236">
    <property type="entry name" value="PRK00203.1"/>
    <property type="match status" value="1"/>
</dbReference>
<feature type="binding site" evidence="11">
    <location>
        <position position="57"/>
    </location>
    <ligand>
        <name>Mg(2+)</name>
        <dbReference type="ChEBI" id="CHEBI:18420"/>
        <label>1</label>
    </ligand>
</feature>
<keyword evidence="10 11" id="KW-0460">Magnesium</keyword>
<dbReference type="SUPFAM" id="SSF53098">
    <property type="entry name" value="Ribonuclease H-like"/>
    <property type="match status" value="1"/>
</dbReference>
<evidence type="ECO:0000313" key="13">
    <source>
        <dbReference type="EMBL" id="PAP77054.1"/>
    </source>
</evidence>
<dbReference type="PANTHER" id="PTHR10642:SF26">
    <property type="entry name" value="RIBONUCLEASE H1"/>
    <property type="match status" value="1"/>
</dbReference>
<name>A0A271J1X8_9BACT</name>
<evidence type="ECO:0000256" key="1">
    <source>
        <dbReference type="ARBA" id="ARBA00000077"/>
    </source>
</evidence>
<dbReference type="HAMAP" id="MF_00042">
    <property type="entry name" value="RNase_H"/>
    <property type="match status" value="1"/>
</dbReference>
<dbReference type="PROSITE" id="PS50879">
    <property type="entry name" value="RNASE_H_1"/>
    <property type="match status" value="1"/>
</dbReference>
<comment type="cofactor">
    <cofactor evidence="11">
        <name>Mg(2+)</name>
        <dbReference type="ChEBI" id="CHEBI:18420"/>
    </cofactor>
    <text evidence="11">Binds 1 Mg(2+) ion per subunit. May bind a second metal ion at a regulatory site, or after substrate binding.</text>
</comment>
<gene>
    <name evidence="11" type="primary">rnhA</name>
    <name evidence="13" type="ORF">BSZ37_11740</name>
</gene>
<dbReference type="GO" id="GO:0005737">
    <property type="term" value="C:cytoplasm"/>
    <property type="evidence" value="ECO:0007669"/>
    <property type="project" value="UniProtKB-SubCell"/>
</dbReference>
<reference evidence="13 14" key="1">
    <citation type="submission" date="2016-11" db="EMBL/GenBank/DDBJ databases">
        <title>Study of marine rhodopsin-containing bacteria.</title>
        <authorList>
            <person name="Yoshizawa S."/>
            <person name="Kumagai Y."/>
            <person name="Kogure K."/>
        </authorList>
    </citation>
    <scope>NUCLEOTIDE SEQUENCE [LARGE SCALE GENOMIC DNA]</scope>
    <source>
        <strain evidence="13 14">SAORIC-28</strain>
    </source>
</reference>